<name>A0AAI9TDB2_PENTH</name>
<gene>
    <name evidence="1" type="ORF">VN97_g8474</name>
</gene>
<keyword evidence="2" id="KW-1185">Reference proteome</keyword>
<protein>
    <submittedName>
        <fullName evidence="1">Uncharacterized protein</fullName>
    </submittedName>
</protein>
<dbReference type="EMBL" id="LACB01000304">
    <property type="protein sequence ID" value="KAJ9484899.1"/>
    <property type="molecule type" value="Genomic_DNA"/>
</dbReference>
<dbReference type="AlphaFoldDB" id="A0AAI9TDB2"/>
<comment type="caution">
    <text evidence="1">The sequence shown here is derived from an EMBL/GenBank/DDBJ whole genome shotgun (WGS) entry which is preliminary data.</text>
</comment>
<proteinExistence type="predicted"/>
<dbReference type="Proteomes" id="UP001227192">
    <property type="component" value="Unassembled WGS sequence"/>
</dbReference>
<organism evidence="1 2">
    <name type="scientific">Penicillium thymicola</name>
    <dbReference type="NCBI Taxonomy" id="293382"/>
    <lineage>
        <taxon>Eukaryota</taxon>
        <taxon>Fungi</taxon>
        <taxon>Dikarya</taxon>
        <taxon>Ascomycota</taxon>
        <taxon>Pezizomycotina</taxon>
        <taxon>Eurotiomycetes</taxon>
        <taxon>Eurotiomycetidae</taxon>
        <taxon>Eurotiales</taxon>
        <taxon>Aspergillaceae</taxon>
        <taxon>Penicillium</taxon>
    </lineage>
</organism>
<evidence type="ECO:0000313" key="2">
    <source>
        <dbReference type="Proteomes" id="UP001227192"/>
    </source>
</evidence>
<reference evidence="1" key="1">
    <citation type="submission" date="2015-06" db="EMBL/GenBank/DDBJ databases">
        <authorList>
            <person name="Nguyen H."/>
        </authorList>
    </citation>
    <scope>NUCLEOTIDE SEQUENCE</scope>
    <source>
        <strain evidence="1">DAOM 180753</strain>
    </source>
</reference>
<sequence length="116" mass="12724">MEMGTIYHGYSYPALDSSTHDIGKTHLIFPSPECAGLLDSLALNHTNQANAVPVTRDAKPSEALSAVGTVSRALSLVLRRYVVCCAEAYHEAGLLKTEEELAEWSYNRVLKIFQSL</sequence>
<reference evidence="1" key="2">
    <citation type="journal article" date="2016" name="Fungal Biol.">
        <title>Ochratoxin A production by Penicillium thymicola.</title>
        <authorList>
            <person name="Nguyen H.D.T."/>
            <person name="McMullin D.R."/>
            <person name="Ponomareva E."/>
            <person name="Riley R."/>
            <person name="Pomraning K.R."/>
            <person name="Baker S.E."/>
            <person name="Seifert K.A."/>
        </authorList>
    </citation>
    <scope>NUCLEOTIDE SEQUENCE</scope>
    <source>
        <strain evidence="1">DAOM 180753</strain>
    </source>
</reference>
<accession>A0AAI9TDB2</accession>
<evidence type="ECO:0000313" key="1">
    <source>
        <dbReference type="EMBL" id="KAJ9484899.1"/>
    </source>
</evidence>